<dbReference type="InterPro" id="IPR016055">
    <property type="entry name" value="A-D-PHexomutase_a/b/a-I/II/III"/>
</dbReference>
<evidence type="ECO:0000313" key="12">
    <source>
        <dbReference type="RefSeq" id="WP_028310439.1"/>
    </source>
</evidence>
<evidence type="ECO:0000259" key="7">
    <source>
        <dbReference type="Pfam" id="PF00408"/>
    </source>
</evidence>
<dbReference type="InterPro" id="IPR005843">
    <property type="entry name" value="A-D-PHexomutase_C"/>
</dbReference>
<dbReference type="GO" id="GO:0016868">
    <property type="term" value="F:intramolecular phosphotransferase activity"/>
    <property type="evidence" value="ECO:0007669"/>
    <property type="project" value="InterPro"/>
</dbReference>
<evidence type="ECO:0000256" key="1">
    <source>
        <dbReference type="ARBA" id="ARBA00001946"/>
    </source>
</evidence>
<evidence type="ECO:0000259" key="10">
    <source>
        <dbReference type="Pfam" id="PF02880"/>
    </source>
</evidence>
<dbReference type="AlphaFoldDB" id="A0A8B6X1R3"/>
<dbReference type="PRINTS" id="PR00509">
    <property type="entry name" value="PGMPMM"/>
</dbReference>
<evidence type="ECO:0000256" key="6">
    <source>
        <dbReference type="ARBA" id="ARBA00023235"/>
    </source>
</evidence>
<dbReference type="RefSeq" id="WP_028310439.1">
    <property type="nucleotide sequence ID" value="NZ_AXWS01000007.1"/>
</dbReference>
<evidence type="ECO:0000259" key="9">
    <source>
        <dbReference type="Pfam" id="PF02879"/>
    </source>
</evidence>
<evidence type="ECO:0000256" key="3">
    <source>
        <dbReference type="ARBA" id="ARBA00022553"/>
    </source>
</evidence>
<keyword evidence="11" id="KW-1185">Reference proteome</keyword>
<feature type="domain" description="Alpha-D-phosphohexomutase C-terminal" evidence="7">
    <location>
        <begin position="369"/>
        <end position="445"/>
    </location>
</feature>
<feature type="domain" description="Alpha-D-phosphohexomutase alpha/beta/alpha" evidence="10">
    <location>
        <begin position="254"/>
        <end position="360"/>
    </location>
</feature>
<dbReference type="InterPro" id="IPR005841">
    <property type="entry name" value="Alpha-D-phosphohexomutase_SF"/>
</dbReference>
<dbReference type="PANTHER" id="PTHR43771:SF2">
    <property type="entry name" value="PHOSPHOMANNOMUTASE_PHOSPHOGLUCOMUTASE"/>
    <property type="match status" value="1"/>
</dbReference>
<sequence>MTVPADIFRPSSIRGLVRQTLTPQIAEQIGLAIGSEALARGRKKIAVGRDGRLLSADYASAVACGINDAGVDVIDIGLCATPVLQFAAHEVAGGSAVMVTGGRSNAQWDGMRVMLGGVPLCGDAIAALHRRIEAKDFAKGSGDYERDSFDEAYIEKVVAGIRLARPVKLALDCGNGATGAIAEELFKRIGCTVSTIWPQVDGNFPNHFPDPTVRDNLIDLVATQRSSQQGEVGIAFNCDGSGLGLVDTRGYAVDGDRVLMLLAADLAAGGVMPTVVADVKSSPRLAGWLAERGGSVAYAPSGHGFIEAAMAASGAVLGGEFGGHYFFRDRWHGHDDALYAAARIAEALSRTPDGAAAIAALPKAVTAQEVRIKVGEGEAAPFVAEVAGKAVFDGAPEVETTDGLRVVWPDGFGVLRASGTGPALTLRFEGANDAAYKRVQAAFRAAFQAVRPGVALPF</sequence>
<dbReference type="Pfam" id="PF02878">
    <property type="entry name" value="PGM_PMM_I"/>
    <property type="match status" value="1"/>
</dbReference>
<dbReference type="InterPro" id="IPR036900">
    <property type="entry name" value="A-D-PHexomutase_C_sf"/>
</dbReference>
<protein>
    <submittedName>
        <fullName evidence="12">Phosphomannomutase/phosphoglucomutase</fullName>
    </submittedName>
</protein>
<evidence type="ECO:0000256" key="4">
    <source>
        <dbReference type="ARBA" id="ARBA00022723"/>
    </source>
</evidence>
<keyword evidence="3" id="KW-0597">Phosphoprotein</keyword>
<dbReference type="Pfam" id="PF02880">
    <property type="entry name" value="PGM_PMM_III"/>
    <property type="match status" value="1"/>
</dbReference>
<dbReference type="InterPro" id="IPR005845">
    <property type="entry name" value="A-D-PHexomutase_a/b/a-II"/>
</dbReference>
<organism evidence="11 12">
    <name type="scientific">Derxia gummosa DSM 723</name>
    <dbReference type="NCBI Taxonomy" id="1121388"/>
    <lineage>
        <taxon>Bacteria</taxon>
        <taxon>Pseudomonadati</taxon>
        <taxon>Pseudomonadota</taxon>
        <taxon>Betaproteobacteria</taxon>
        <taxon>Burkholderiales</taxon>
        <taxon>Alcaligenaceae</taxon>
        <taxon>Derxia</taxon>
    </lineage>
</organism>
<dbReference type="InterPro" id="IPR005844">
    <property type="entry name" value="A-D-PHexomutase_a/b/a-I"/>
</dbReference>
<dbReference type="SUPFAM" id="SSF55957">
    <property type="entry name" value="Phosphoglucomutase, C-terminal domain"/>
    <property type="match status" value="1"/>
</dbReference>
<evidence type="ECO:0000259" key="8">
    <source>
        <dbReference type="Pfam" id="PF02878"/>
    </source>
</evidence>
<comment type="similarity">
    <text evidence="2">Belongs to the phosphohexose mutase family.</text>
</comment>
<accession>A0A8B6X1R3</accession>
<dbReference type="GO" id="GO:0046872">
    <property type="term" value="F:metal ion binding"/>
    <property type="evidence" value="ECO:0007669"/>
    <property type="project" value="UniProtKB-KW"/>
</dbReference>
<keyword evidence="4" id="KW-0479">Metal-binding</keyword>
<reference evidence="12" key="1">
    <citation type="submission" date="2025-08" db="UniProtKB">
        <authorList>
            <consortium name="RefSeq"/>
        </authorList>
    </citation>
    <scope>IDENTIFICATION</scope>
</reference>
<dbReference type="Pfam" id="PF02879">
    <property type="entry name" value="PGM_PMM_II"/>
    <property type="match status" value="1"/>
</dbReference>
<name>A0A8B6X1R3_9BURK</name>
<evidence type="ECO:0000256" key="2">
    <source>
        <dbReference type="ARBA" id="ARBA00010231"/>
    </source>
</evidence>
<feature type="domain" description="Alpha-D-phosphohexomutase alpha/beta/alpha" evidence="8">
    <location>
        <begin position="7"/>
        <end position="138"/>
    </location>
</feature>
<evidence type="ECO:0000256" key="5">
    <source>
        <dbReference type="ARBA" id="ARBA00022842"/>
    </source>
</evidence>
<dbReference type="PANTHER" id="PTHR43771">
    <property type="entry name" value="PHOSPHOMANNOMUTASE"/>
    <property type="match status" value="1"/>
</dbReference>
<keyword evidence="5" id="KW-0460">Magnesium</keyword>
<dbReference type="SUPFAM" id="SSF53738">
    <property type="entry name" value="Phosphoglucomutase, first 3 domains"/>
    <property type="match status" value="3"/>
</dbReference>
<dbReference type="Pfam" id="PF00408">
    <property type="entry name" value="PGM_PMM_IV"/>
    <property type="match status" value="1"/>
</dbReference>
<dbReference type="Gene3D" id="3.40.120.10">
    <property type="entry name" value="Alpha-D-Glucose-1,6-Bisphosphate, subunit A, domain 3"/>
    <property type="match status" value="3"/>
</dbReference>
<dbReference type="Gene3D" id="3.30.310.50">
    <property type="entry name" value="Alpha-D-phosphohexomutase, C-terminal domain"/>
    <property type="match status" value="1"/>
</dbReference>
<feature type="domain" description="Alpha-D-phosphohexomutase alpha/beta/alpha" evidence="9">
    <location>
        <begin position="152"/>
        <end position="250"/>
    </location>
</feature>
<evidence type="ECO:0000313" key="11">
    <source>
        <dbReference type="Proteomes" id="UP000675920"/>
    </source>
</evidence>
<dbReference type="CDD" id="cd03089">
    <property type="entry name" value="PMM_PGM"/>
    <property type="match status" value="1"/>
</dbReference>
<dbReference type="Proteomes" id="UP000675920">
    <property type="component" value="Unplaced"/>
</dbReference>
<dbReference type="InterPro" id="IPR005846">
    <property type="entry name" value="A-D-PHexomutase_a/b/a-III"/>
</dbReference>
<proteinExistence type="inferred from homology"/>
<keyword evidence="6" id="KW-0413">Isomerase</keyword>
<dbReference type="OrthoDB" id="9803322at2"/>
<dbReference type="GO" id="GO:0005975">
    <property type="term" value="P:carbohydrate metabolic process"/>
    <property type="evidence" value="ECO:0007669"/>
    <property type="project" value="InterPro"/>
</dbReference>
<comment type="cofactor">
    <cofactor evidence="1">
        <name>Mg(2+)</name>
        <dbReference type="ChEBI" id="CHEBI:18420"/>
    </cofactor>
</comment>